<name>X0SDJ2_9ZZZZ</name>
<proteinExistence type="predicted"/>
<gene>
    <name evidence="1" type="ORF">S01H1_08783</name>
</gene>
<dbReference type="AlphaFoldDB" id="X0SDJ2"/>
<evidence type="ECO:0008006" key="2">
    <source>
        <dbReference type="Google" id="ProtNLM"/>
    </source>
</evidence>
<sequence length="455" mass="48030">DEFNVLPSEVNTAAYQMISRFQDVEAALVATRAQILATQIATIDQSEALRSLTAVAEAYGAILADSADETERQRRQASLYIRVLDQATVIQQEFGVAIEDTLEGAAGAAELYASLGISQSQLLADVAAIVRRSGQSGQSVYDRLQRFISRISDPSTQAEILRIAAASDTLNLSFRQFKVDPAGALDSLRQQFPALLKESKGLANELAQLFGPREAAFVRQYFNTFELSEEILDKTSDSAGRAEDRLKLLLNTMQGSVDGITSGFQILAQQLQQVGLVSPFALALKSGELLLLTLNKMAAAAARLVGLLNTARVPGLGGLGSFLTTLLSIVVAATALRRVLDGISFIAASSGGLGKLLGTQKNVFGETAKAPTRIGTAGTFGSVAFQASLLKASKATKSFGKTIKNFFVAPVDQVKGSLLRGYAALTRFFAALGIGTAVTETATAAEGGLIAARKA</sequence>
<reference evidence="1" key="1">
    <citation type="journal article" date="2014" name="Front. Microbiol.">
        <title>High frequency of phylogenetically diverse reductive dehalogenase-homologous genes in deep subseafloor sedimentary metagenomes.</title>
        <authorList>
            <person name="Kawai M."/>
            <person name="Futagami T."/>
            <person name="Toyoda A."/>
            <person name="Takaki Y."/>
            <person name="Nishi S."/>
            <person name="Hori S."/>
            <person name="Arai W."/>
            <person name="Tsubouchi T."/>
            <person name="Morono Y."/>
            <person name="Uchiyama I."/>
            <person name="Ito T."/>
            <person name="Fujiyama A."/>
            <person name="Inagaki F."/>
            <person name="Takami H."/>
        </authorList>
    </citation>
    <scope>NUCLEOTIDE SEQUENCE</scope>
    <source>
        <strain evidence="1">Expedition CK06-06</strain>
    </source>
</reference>
<feature type="non-terminal residue" evidence="1">
    <location>
        <position position="455"/>
    </location>
</feature>
<accession>X0SDJ2</accession>
<organism evidence="1">
    <name type="scientific">marine sediment metagenome</name>
    <dbReference type="NCBI Taxonomy" id="412755"/>
    <lineage>
        <taxon>unclassified sequences</taxon>
        <taxon>metagenomes</taxon>
        <taxon>ecological metagenomes</taxon>
    </lineage>
</organism>
<feature type="non-terminal residue" evidence="1">
    <location>
        <position position="1"/>
    </location>
</feature>
<comment type="caution">
    <text evidence="1">The sequence shown here is derived from an EMBL/GenBank/DDBJ whole genome shotgun (WGS) entry which is preliminary data.</text>
</comment>
<protein>
    <recommendedName>
        <fullName evidence="2">Phage tail tape measure protein domain-containing protein</fullName>
    </recommendedName>
</protein>
<evidence type="ECO:0000313" key="1">
    <source>
        <dbReference type="EMBL" id="GAF79079.1"/>
    </source>
</evidence>
<dbReference type="EMBL" id="BARS01004493">
    <property type="protein sequence ID" value="GAF79079.1"/>
    <property type="molecule type" value="Genomic_DNA"/>
</dbReference>